<evidence type="ECO:0000256" key="1">
    <source>
        <dbReference type="ARBA" id="ARBA00006987"/>
    </source>
</evidence>
<feature type="chain" id="PRO_5032434331" evidence="2">
    <location>
        <begin position="24"/>
        <end position="322"/>
    </location>
</feature>
<evidence type="ECO:0000256" key="2">
    <source>
        <dbReference type="SAM" id="SignalP"/>
    </source>
</evidence>
<dbReference type="CDD" id="cd13578">
    <property type="entry name" value="PBP2_Bug27"/>
    <property type="match status" value="1"/>
</dbReference>
<feature type="signal peptide" evidence="2">
    <location>
        <begin position="1"/>
        <end position="23"/>
    </location>
</feature>
<accession>A0A853G3Y2</accession>
<comment type="caution">
    <text evidence="3">The sequence shown here is derived from an EMBL/GenBank/DDBJ whole genome shotgun (WGS) entry which is preliminary data.</text>
</comment>
<dbReference type="InterPro" id="IPR005064">
    <property type="entry name" value="BUG"/>
</dbReference>
<organism evidence="3 4">
    <name type="scientific">Parapusillimonas granuli</name>
    <dbReference type="NCBI Taxonomy" id="380911"/>
    <lineage>
        <taxon>Bacteria</taxon>
        <taxon>Pseudomonadati</taxon>
        <taxon>Pseudomonadota</taxon>
        <taxon>Betaproteobacteria</taxon>
        <taxon>Burkholderiales</taxon>
        <taxon>Alcaligenaceae</taxon>
        <taxon>Parapusillimonas</taxon>
    </lineage>
</organism>
<evidence type="ECO:0000313" key="4">
    <source>
        <dbReference type="Proteomes" id="UP000559809"/>
    </source>
</evidence>
<dbReference type="AlphaFoldDB" id="A0A853G3Y2"/>
<dbReference type="Proteomes" id="UP000559809">
    <property type="component" value="Unassembled WGS sequence"/>
</dbReference>
<evidence type="ECO:0000313" key="3">
    <source>
        <dbReference type="EMBL" id="NYT49720.1"/>
    </source>
</evidence>
<sequence length="322" mass="33670">MLKKIVTGLAAAALCAAASLAHAAYPEKPIRLIIPFAPGGSTDILGRVLAEAMQPMLGQPIIVENKAGAGGNIGGHFVAQATPDGYTLLLAAAGPTVINPSLNKNMPFSPVTDLAPITAITAEHNLMAINPSIPAKNLREFIAYAKQHKGGISFGSPGAGTPAHLAGELLNKMAGLDMQHVPYKGSGPAVTDLVAGHIGLMIDNMPPLLPQVQSGRLRAIAVPSAARTAAMPGVPTFEEEGLKGYVIMAWKGLMAPAGTPQPVIDKLHAAIVEVLKRPDIQKRLIELGAEPKGNTPAEFAEQIRSETEWWAKLIKDTNTTVN</sequence>
<proteinExistence type="inferred from homology"/>
<dbReference type="InterPro" id="IPR042100">
    <property type="entry name" value="Bug_dom1"/>
</dbReference>
<dbReference type="EMBL" id="JACCEM010000005">
    <property type="protein sequence ID" value="NYT49720.1"/>
    <property type="molecule type" value="Genomic_DNA"/>
</dbReference>
<keyword evidence="4" id="KW-1185">Reference proteome</keyword>
<comment type="similarity">
    <text evidence="1">Belongs to the UPF0065 (bug) family.</text>
</comment>
<dbReference type="Gene3D" id="3.40.190.150">
    <property type="entry name" value="Bordetella uptake gene, domain 1"/>
    <property type="match status" value="1"/>
</dbReference>
<dbReference type="Pfam" id="PF03401">
    <property type="entry name" value="TctC"/>
    <property type="match status" value="1"/>
</dbReference>
<reference evidence="3 4" key="1">
    <citation type="submission" date="2020-07" db="EMBL/GenBank/DDBJ databases">
        <title>Taxonomic revisions and descriptions of new bacterial species based on genomic comparisons in the high-G+C-content subgroup of the family Alcaligenaceae.</title>
        <authorList>
            <person name="Szabo A."/>
            <person name="Felfoldi T."/>
        </authorList>
    </citation>
    <scope>NUCLEOTIDE SEQUENCE [LARGE SCALE GENOMIC DNA]</scope>
    <source>
        <strain evidence="3 4">LMG 24012</strain>
    </source>
</reference>
<dbReference type="Gene3D" id="3.40.190.10">
    <property type="entry name" value="Periplasmic binding protein-like II"/>
    <property type="match status" value="1"/>
</dbReference>
<dbReference type="PANTHER" id="PTHR42928:SF5">
    <property type="entry name" value="BLR1237 PROTEIN"/>
    <property type="match status" value="1"/>
</dbReference>
<gene>
    <name evidence="3" type="ORF">H0A72_10425</name>
</gene>
<keyword evidence="2" id="KW-0732">Signal</keyword>
<dbReference type="PANTHER" id="PTHR42928">
    <property type="entry name" value="TRICARBOXYLATE-BINDING PROTEIN"/>
    <property type="match status" value="1"/>
</dbReference>
<dbReference type="SUPFAM" id="SSF53850">
    <property type="entry name" value="Periplasmic binding protein-like II"/>
    <property type="match status" value="1"/>
</dbReference>
<dbReference type="RefSeq" id="WP_180155032.1">
    <property type="nucleotide sequence ID" value="NZ_JACCEM010000005.1"/>
</dbReference>
<name>A0A853G3Y2_9BURK</name>
<protein>
    <submittedName>
        <fullName evidence="3">Tripartite tricarboxylate transporter substrate binding protein</fullName>
    </submittedName>
</protein>
<dbReference type="PIRSF" id="PIRSF017082">
    <property type="entry name" value="YflP"/>
    <property type="match status" value="1"/>
</dbReference>